<reference evidence="1 2" key="1">
    <citation type="submission" date="2015-09" db="EMBL/GenBank/DDBJ databases">
        <title>Draft genome sequence of Kouleothrix aurantiaca JCM 19913.</title>
        <authorList>
            <person name="Hemp J."/>
        </authorList>
    </citation>
    <scope>NUCLEOTIDE SEQUENCE [LARGE SCALE GENOMIC DNA]</scope>
    <source>
        <strain evidence="1 2">COM-B</strain>
    </source>
</reference>
<keyword evidence="2" id="KW-1185">Reference proteome</keyword>
<comment type="caution">
    <text evidence="1">The sequence shown here is derived from an EMBL/GenBank/DDBJ whole genome shotgun (WGS) entry which is preliminary data.</text>
</comment>
<gene>
    <name evidence="1" type="ORF">SE17_20630</name>
</gene>
<organism evidence="1 2">
    <name type="scientific">Kouleothrix aurantiaca</name>
    <dbReference type="NCBI Taxonomy" id="186479"/>
    <lineage>
        <taxon>Bacteria</taxon>
        <taxon>Bacillati</taxon>
        <taxon>Chloroflexota</taxon>
        <taxon>Chloroflexia</taxon>
        <taxon>Chloroflexales</taxon>
        <taxon>Roseiflexineae</taxon>
        <taxon>Roseiflexaceae</taxon>
        <taxon>Kouleothrix</taxon>
    </lineage>
</organism>
<dbReference type="AlphaFoldDB" id="A0A0P9D883"/>
<sequence length="409" mass="44991">AQHARRTRVTHVQSGSEQSWAGWDAARLAVLIADVAGLYTDAPAPAVPEPAAPEPVLPLALPAVEAAEQPLPERLAGLPSPPAPALRLGRLEFAGSHWVRDLIFPDAAHRMTAWRTLHALHADRLIWHAPVDARKLPSTARAQRAMPSEIQPCIYGLTAAGRDWLRAQDVEPDSAVLDTFIVRDHKAPEVKIAQLAHDLLVVDWCVSVIDHARRCPLVSGIRCQLEYVSAQDERGQAYQRFDALVALTFDVTLPERQARPGWQIPWEDRVLPDDATRRTLRFACELDRGTEKLATLMEKAVTYAQLTHAGHYDRTLGGPVLPVVVAPPGRRGVQIAREWADGWPSGAGVVSSFQKALHPQHGALWGVYYTMAENPARQITLLADLGATLDEWRRLTANWTPALPAQGGR</sequence>
<feature type="non-terminal residue" evidence="1">
    <location>
        <position position="1"/>
    </location>
</feature>
<dbReference type="EMBL" id="LJCR01000873">
    <property type="protein sequence ID" value="KPV51538.1"/>
    <property type="molecule type" value="Genomic_DNA"/>
</dbReference>
<dbReference type="Pfam" id="PF13814">
    <property type="entry name" value="Replic_Relax"/>
    <property type="match status" value="1"/>
</dbReference>
<dbReference type="InterPro" id="IPR025855">
    <property type="entry name" value="Replic_Relax"/>
</dbReference>
<protein>
    <submittedName>
        <fullName evidence="1">Uncharacterized protein</fullName>
    </submittedName>
</protein>
<proteinExistence type="predicted"/>
<evidence type="ECO:0000313" key="1">
    <source>
        <dbReference type="EMBL" id="KPV51538.1"/>
    </source>
</evidence>
<accession>A0A0P9D883</accession>
<name>A0A0P9D883_9CHLR</name>
<dbReference type="Proteomes" id="UP000050509">
    <property type="component" value="Unassembled WGS sequence"/>
</dbReference>
<evidence type="ECO:0000313" key="2">
    <source>
        <dbReference type="Proteomes" id="UP000050509"/>
    </source>
</evidence>